<gene>
    <name evidence="2" type="ORF">GCM10022204_34920</name>
</gene>
<organism evidence="2 3">
    <name type="scientific">Microlunatus aurantiacus</name>
    <dbReference type="NCBI Taxonomy" id="446786"/>
    <lineage>
        <taxon>Bacteria</taxon>
        <taxon>Bacillati</taxon>
        <taxon>Actinomycetota</taxon>
        <taxon>Actinomycetes</taxon>
        <taxon>Propionibacteriales</taxon>
        <taxon>Propionibacteriaceae</taxon>
        <taxon>Microlunatus</taxon>
    </lineage>
</organism>
<comment type="caution">
    <text evidence="2">The sequence shown here is derived from an EMBL/GenBank/DDBJ whole genome shotgun (WGS) entry which is preliminary data.</text>
</comment>
<dbReference type="InterPro" id="IPR008984">
    <property type="entry name" value="SMAD_FHA_dom_sf"/>
</dbReference>
<dbReference type="EMBL" id="BAAAYX010000014">
    <property type="protein sequence ID" value="GAA3712946.1"/>
    <property type="molecule type" value="Genomic_DNA"/>
</dbReference>
<proteinExistence type="predicted"/>
<evidence type="ECO:0000313" key="2">
    <source>
        <dbReference type="EMBL" id="GAA3712946.1"/>
    </source>
</evidence>
<evidence type="ECO:0000313" key="3">
    <source>
        <dbReference type="Proteomes" id="UP001500051"/>
    </source>
</evidence>
<dbReference type="SUPFAM" id="SSF49879">
    <property type="entry name" value="SMAD/FHA domain"/>
    <property type="match status" value="1"/>
</dbReference>
<feature type="region of interest" description="Disordered" evidence="1">
    <location>
        <begin position="273"/>
        <end position="306"/>
    </location>
</feature>
<sequence length="306" mass="33207">MAPRRASGATVRVQADLQLDVDPGVPQGGGGLGISIRSESDDVLHVRLDRVPDLDARPSPDLIRSVADGLQGQGLKVVVEGPGGRLVSVGAGVRTPWWQRPFIRARHVRVHDLRAALRTLPRRGSTAGAITAPPAMLFTPPTTMLPLAPTVLRRQRVSTTHDPTGGGLPRLYFPPEDSAGSRLKVFYLRPVITVGDRADADLRLPGVAPVQAVIRRNDRDEYVIEPQPDGLPIRVHGSLVLRPTQLRTGARIEIGSWRMVYFRAEYADHGRPYGGRQGGEIDQQQWQPPARYRPDIGESTSGGSGG</sequence>
<dbReference type="Proteomes" id="UP001500051">
    <property type="component" value="Unassembled WGS sequence"/>
</dbReference>
<keyword evidence="3" id="KW-1185">Reference proteome</keyword>
<protein>
    <recommendedName>
        <fullName evidence="4">FHA domain-containing protein</fullName>
    </recommendedName>
</protein>
<name>A0ABP7E2U8_9ACTN</name>
<accession>A0ABP7E2U8</accession>
<evidence type="ECO:0000256" key="1">
    <source>
        <dbReference type="SAM" id="MobiDB-lite"/>
    </source>
</evidence>
<dbReference type="CDD" id="cd00060">
    <property type="entry name" value="FHA"/>
    <property type="match status" value="1"/>
</dbReference>
<reference evidence="3" key="1">
    <citation type="journal article" date="2019" name="Int. J. Syst. Evol. Microbiol.">
        <title>The Global Catalogue of Microorganisms (GCM) 10K type strain sequencing project: providing services to taxonomists for standard genome sequencing and annotation.</title>
        <authorList>
            <consortium name="The Broad Institute Genomics Platform"/>
            <consortium name="The Broad Institute Genome Sequencing Center for Infectious Disease"/>
            <person name="Wu L."/>
            <person name="Ma J."/>
        </authorList>
    </citation>
    <scope>NUCLEOTIDE SEQUENCE [LARGE SCALE GENOMIC DNA]</scope>
    <source>
        <strain evidence="3">JCM 16548</strain>
    </source>
</reference>
<evidence type="ECO:0008006" key="4">
    <source>
        <dbReference type="Google" id="ProtNLM"/>
    </source>
</evidence>
<dbReference type="Gene3D" id="2.60.200.20">
    <property type="match status" value="1"/>
</dbReference>